<dbReference type="Gene3D" id="2.60.40.4270">
    <property type="entry name" value="Listeria-Bacteroides repeat domain"/>
    <property type="match status" value="1"/>
</dbReference>
<keyword evidence="4" id="KW-1185">Reference proteome</keyword>
<dbReference type="InterPro" id="IPR043708">
    <property type="entry name" value="DUF5648"/>
</dbReference>
<dbReference type="EMBL" id="JGYN01000030">
    <property type="protein sequence ID" value="KFI47912.1"/>
    <property type="molecule type" value="Genomic_DNA"/>
</dbReference>
<dbReference type="Pfam" id="PF18885">
    <property type="entry name" value="DUF5648"/>
    <property type="match status" value="1"/>
</dbReference>
<feature type="chain" id="PRO_5001818079" evidence="1">
    <location>
        <begin position="34"/>
        <end position="701"/>
    </location>
</feature>
<dbReference type="AlphaFoldDB" id="A0A086ZN12"/>
<keyword evidence="3" id="KW-0378">Hydrolase</keyword>
<sequence>MTGNAKVWRAPLAGLASVAMIATMGVTAFTASAATTTPKVTFVAANGTKTVQEGTEVKPEWLNPSKTEDSAVTATGWYTAAGIGNGTKVKPGTKVSSDVTYYEHYSADVWNVSFTGEGLDGVEEYKNDGNPFETEVAKGDKLAAWQVPTDHQGDSKLVDGWIATDETKTINPSEGDLADYARLNENNIVFKSKVEAAWTVTFDRTDFKGERWNQADADAPAAIDVKKGAKFSDYGTVPEFVNATGDRMVASWKATASDKTAFDPSAAVNASVVLHPASSSKFYTVTLHYADAAGADETVKSVKVVEGTTLAAPTAPTRSATSNFEFSFGGWYTSQSYADAAKYNFASQVTATYPKDLYAKWNISKVKVSFYPGYGENKPTEKWFANNDQFTVPEVPAREGFISNGYVNKTTGESASNGEGYLVRISGQTKFGFDAKDNDADTLLHYVTSDGDNNVNKTNRLYASYQVDWDAYEDHLAYVEGKVDVKSNNGWFTADSYKTYVNAYKTQYLPAKTKATENGINKAEYETLLKQLNALQSKLVEVADTTLFRVYNPNNGDHYFTDNYAEQSALVRIGWKAEGAPYKVVSKRERTVVINPGTPKADTDTVNANFGTPVWSAYNPNTGEHLLVFEAEANALVNAGWVKEAIKFYTVKGGTEKVLRVYNPNTNGPAHLYTKASEARGLAKLGWKIDNNAKPVFNLSK</sequence>
<feature type="domain" description="DUF5648" evidence="2">
    <location>
        <begin position="547"/>
        <end position="690"/>
    </location>
</feature>
<comment type="caution">
    <text evidence="3">The sequence shown here is derived from an EMBL/GenBank/DDBJ whole genome shotgun (WGS) entry which is preliminary data.</text>
</comment>
<dbReference type="InterPro" id="IPR042229">
    <property type="entry name" value="Listeria/Bacterioides_rpt_sf"/>
</dbReference>
<dbReference type="eggNOG" id="COG3757">
    <property type="taxonomic scope" value="Bacteria"/>
</dbReference>
<accession>A0A086ZN12</accession>
<evidence type="ECO:0000313" key="3">
    <source>
        <dbReference type="EMBL" id="KFI47912.1"/>
    </source>
</evidence>
<evidence type="ECO:0000259" key="2">
    <source>
        <dbReference type="Pfam" id="PF18885"/>
    </source>
</evidence>
<dbReference type="GO" id="GO:0016787">
    <property type="term" value="F:hydrolase activity"/>
    <property type="evidence" value="ECO:0007669"/>
    <property type="project" value="UniProtKB-KW"/>
</dbReference>
<proteinExistence type="predicted"/>
<dbReference type="RefSeq" id="WP_033494473.1">
    <property type="nucleotide sequence ID" value="NZ_JDUU01000016.1"/>
</dbReference>
<feature type="signal peptide" evidence="1">
    <location>
        <begin position="1"/>
        <end position="33"/>
    </location>
</feature>
<gene>
    <name evidence="3" type="ORF">BBIA_0044</name>
</gene>
<evidence type="ECO:0000256" key="1">
    <source>
        <dbReference type="SAM" id="SignalP"/>
    </source>
</evidence>
<protein>
    <submittedName>
        <fullName evidence="3">Glycoside hydrolase, family 25</fullName>
    </submittedName>
</protein>
<dbReference type="OrthoDB" id="3240520at2"/>
<dbReference type="Proteomes" id="UP000029108">
    <property type="component" value="Unassembled WGS sequence"/>
</dbReference>
<organism evidence="3 4">
    <name type="scientific">Bifidobacterium biavatii DSM 23969</name>
    <dbReference type="NCBI Taxonomy" id="1437608"/>
    <lineage>
        <taxon>Bacteria</taxon>
        <taxon>Bacillati</taxon>
        <taxon>Actinomycetota</taxon>
        <taxon>Actinomycetes</taxon>
        <taxon>Bifidobacteriales</taxon>
        <taxon>Bifidobacteriaceae</taxon>
        <taxon>Bifidobacterium</taxon>
    </lineage>
</organism>
<evidence type="ECO:0000313" key="4">
    <source>
        <dbReference type="Proteomes" id="UP000029108"/>
    </source>
</evidence>
<keyword evidence="1" id="KW-0732">Signal</keyword>
<reference evidence="3 4" key="1">
    <citation type="submission" date="2014-03" db="EMBL/GenBank/DDBJ databases">
        <title>Genomics of Bifidobacteria.</title>
        <authorList>
            <person name="Ventura M."/>
            <person name="Milani C."/>
            <person name="Lugli G.A."/>
        </authorList>
    </citation>
    <scope>NUCLEOTIDE SEQUENCE [LARGE SCALE GENOMIC DNA]</scope>
    <source>
        <strain evidence="3 4">DSM 23969</strain>
    </source>
</reference>
<name>A0A086ZN12_9BIFI</name>